<dbReference type="Proteomes" id="UP000504844">
    <property type="component" value="Chromosome"/>
</dbReference>
<proteinExistence type="predicted"/>
<dbReference type="AlphaFoldDB" id="A0A6M8SK61"/>
<keyword evidence="3" id="KW-1185">Reference proteome</keyword>
<dbReference type="RefSeq" id="WP_173531975.1">
    <property type="nucleotide sequence ID" value="NZ_CP054143.1"/>
</dbReference>
<keyword evidence="1" id="KW-0472">Membrane</keyword>
<organism evidence="2 3">
    <name type="scientific">Deefgea piscis</name>
    <dbReference type="NCBI Taxonomy" id="2739061"/>
    <lineage>
        <taxon>Bacteria</taxon>
        <taxon>Pseudomonadati</taxon>
        <taxon>Pseudomonadota</taxon>
        <taxon>Betaproteobacteria</taxon>
        <taxon>Neisseriales</taxon>
        <taxon>Chitinibacteraceae</taxon>
        <taxon>Deefgea</taxon>
    </lineage>
</organism>
<dbReference type="KEGG" id="dee:HQN60_01225"/>
<keyword evidence="1" id="KW-1133">Transmembrane helix</keyword>
<sequence>MADGSATEYIGAIFGGISLLISTASAYYAKKAYTIAEETKTTDLRIELRKSGWNPSISQMNLTSF</sequence>
<accession>A0A6M8SK61</accession>
<dbReference type="EMBL" id="CP054143">
    <property type="protein sequence ID" value="QKJ65465.1"/>
    <property type="molecule type" value="Genomic_DNA"/>
</dbReference>
<protein>
    <submittedName>
        <fullName evidence="2">Uncharacterized protein</fullName>
    </submittedName>
</protein>
<reference evidence="2 3" key="1">
    <citation type="submission" date="2020-05" db="EMBL/GenBank/DDBJ databases">
        <title>Complete genome sequence of Deefgea sp. D17.</title>
        <authorList>
            <person name="Bae J.-W."/>
            <person name="Han J.E."/>
        </authorList>
    </citation>
    <scope>NUCLEOTIDE SEQUENCE [LARGE SCALE GENOMIC DNA]</scope>
    <source>
        <strain evidence="2 3">D17</strain>
    </source>
</reference>
<keyword evidence="1" id="KW-0812">Transmembrane</keyword>
<evidence type="ECO:0000313" key="2">
    <source>
        <dbReference type="EMBL" id="QKJ65465.1"/>
    </source>
</evidence>
<evidence type="ECO:0000256" key="1">
    <source>
        <dbReference type="SAM" id="Phobius"/>
    </source>
</evidence>
<gene>
    <name evidence="2" type="ORF">HQN60_01225</name>
</gene>
<feature type="transmembrane region" description="Helical" evidence="1">
    <location>
        <begin position="6"/>
        <end position="29"/>
    </location>
</feature>
<evidence type="ECO:0000313" key="3">
    <source>
        <dbReference type="Proteomes" id="UP000504844"/>
    </source>
</evidence>
<name>A0A6M8SK61_9NEIS</name>